<comment type="caution">
    <text evidence="6">The sequence shown here is derived from an EMBL/GenBank/DDBJ whole genome shotgun (WGS) entry which is preliminary data.</text>
</comment>
<dbReference type="EMBL" id="JAATIQ010000386">
    <property type="protein sequence ID" value="KAF4358381.1"/>
    <property type="molecule type" value="Genomic_DNA"/>
</dbReference>
<keyword evidence="7" id="KW-1185">Reference proteome</keyword>
<evidence type="ECO:0008006" key="8">
    <source>
        <dbReference type="Google" id="ProtNLM"/>
    </source>
</evidence>
<organism evidence="6 7">
    <name type="scientific">Cannabis sativa</name>
    <name type="common">Hemp</name>
    <name type="synonym">Marijuana</name>
    <dbReference type="NCBI Taxonomy" id="3483"/>
    <lineage>
        <taxon>Eukaryota</taxon>
        <taxon>Viridiplantae</taxon>
        <taxon>Streptophyta</taxon>
        <taxon>Embryophyta</taxon>
        <taxon>Tracheophyta</taxon>
        <taxon>Spermatophyta</taxon>
        <taxon>Magnoliopsida</taxon>
        <taxon>eudicotyledons</taxon>
        <taxon>Gunneridae</taxon>
        <taxon>Pentapetalae</taxon>
        <taxon>rosids</taxon>
        <taxon>fabids</taxon>
        <taxon>Rosales</taxon>
        <taxon>Cannabaceae</taxon>
        <taxon>Cannabis</taxon>
    </lineage>
</organism>
<dbReference type="InterPro" id="IPR045344">
    <property type="entry name" value="C-JID"/>
</dbReference>
<accession>A0A7J6EJ30</accession>
<feature type="domain" description="C-JID" evidence="5">
    <location>
        <begin position="244"/>
        <end position="282"/>
    </location>
</feature>
<dbReference type="InterPro" id="IPR002156">
    <property type="entry name" value="RNaseH_domain"/>
</dbReference>
<dbReference type="Pfam" id="PF13966">
    <property type="entry name" value="zf-RVT"/>
    <property type="match status" value="1"/>
</dbReference>
<evidence type="ECO:0000259" key="5">
    <source>
        <dbReference type="Pfam" id="PF20160"/>
    </source>
</evidence>
<gene>
    <name evidence="6" type="ORF">G4B88_008541</name>
</gene>
<dbReference type="Proteomes" id="UP000583929">
    <property type="component" value="Unassembled WGS sequence"/>
</dbReference>
<name>A0A7J6EJ30_CANSA</name>
<keyword evidence="2" id="KW-0677">Repeat</keyword>
<dbReference type="Pfam" id="PF13456">
    <property type="entry name" value="RVT_3"/>
    <property type="match status" value="1"/>
</dbReference>
<evidence type="ECO:0000313" key="7">
    <source>
        <dbReference type="Proteomes" id="UP000583929"/>
    </source>
</evidence>
<reference evidence="6 7" key="1">
    <citation type="journal article" date="2020" name="bioRxiv">
        <title>Sequence and annotation of 42 cannabis genomes reveals extensive copy number variation in cannabinoid synthesis and pathogen resistance genes.</title>
        <authorList>
            <person name="Mckernan K.J."/>
            <person name="Helbert Y."/>
            <person name="Kane L.T."/>
            <person name="Ebling H."/>
            <person name="Zhang L."/>
            <person name="Liu B."/>
            <person name="Eaton Z."/>
            <person name="Mclaughlin S."/>
            <person name="Kingan S."/>
            <person name="Baybayan P."/>
            <person name="Concepcion G."/>
            <person name="Jordan M."/>
            <person name="Riva A."/>
            <person name="Barbazuk W."/>
            <person name="Harkins T."/>
        </authorList>
    </citation>
    <scope>NUCLEOTIDE SEQUENCE [LARGE SCALE GENOMIC DNA]</scope>
    <source>
        <strain evidence="7">cv. Jamaican Lion 4</strain>
        <tissue evidence="6">Leaf</tissue>
    </source>
</reference>
<feature type="domain" description="RNase H type-1" evidence="3">
    <location>
        <begin position="147"/>
        <end position="221"/>
    </location>
</feature>
<keyword evidence="1" id="KW-0433">Leucine-rich repeat</keyword>
<dbReference type="Gene3D" id="3.30.420.10">
    <property type="entry name" value="Ribonuclease H-like superfamily/Ribonuclease H"/>
    <property type="match status" value="1"/>
</dbReference>
<proteinExistence type="predicted"/>
<feature type="domain" description="Reverse transcriptase zinc-binding" evidence="4">
    <location>
        <begin position="21"/>
        <end position="73"/>
    </location>
</feature>
<dbReference type="AlphaFoldDB" id="A0A7J6EJ30"/>
<evidence type="ECO:0000259" key="4">
    <source>
        <dbReference type="Pfam" id="PF13966"/>
    </source>
</evidence>
<dbReference type="GO" id="GO:0003676">
    <property type="term" value="F:nucleic acid binding"/>
    <property type="evidence" value="ECO:0007669"/>
    <property type="project" value="InterPro"/>
</dbReference>
<protein>
    <recommendedName>
        <fullName evidence="8">Reverse transcriptase zinc-binding domain-containing protein</fullName>
    </recommendedName>
</protein>
<dbReference type="Pfam" id="PF20160">
    <property type="entry name" value="C-JID"/>
    <property type="match status" value="1"/>
</dbReference>
<evidence type="ECO:0000256" key="2">
    <source>
        <dbReference type="ARBA" id="ARBA00022737"/>
    </source>
</evidence>
<dbReference type="GO" id="GO:0004523">
    <property type="term" value="F:RNA-DNA hybrid ribonuclease activity"/>
    <property type="evidence" value="ECO:0007669"/>
    <property type="project" value="InterPro"/>
</dbReference>
<evidence type="ECO:0000256" key="1">
    <source>
        <dbReference type="ARBA" id="ARBA00022614"/>
    </source>
</evidence>
<evidence type="ECO:0000259" key="3">
    <source>
        <dbReference type="Pfam" id="PF13456"/>
    </source>
</evidence>
<dbReference type="InterPro" id="IPR026960">
    <property type="entry name" value="RVT-Znf"/>
</dbReference>
<sequence length="282" mass="32025">MDGTMDSHYVNNDMIMITEGLRMFLWKLCRDIIPFGSRLQRIFGNEVRCVLCGVEEDSAYHLFFKCPIAKAVWIARRWSLRSETLCFDSPRNMAFREHTNPTWQGVLAKVNHATATLRTVWELPRAPGVVQLSLSNIYSGKLVLLVDAVYKDLRAAAGIVASISEGSVLEAMAVIFDSEQPLEAEMRAMINAVNWWICRDWKQVVIVSDCQLLVHGLHARRALDWRLAGLFWSLDMSKPSFCYPGDTISQWFAHQSMGSSLELNLPFSSSEDYYGNFLGFAL</sequence>
<dbReference type="InterPro" id="IPR036397">
    <property type="entry name" value="RNaseH_sf"/>
</dbReference>
<evidence type="ECO:0000313" key="6">
    <source>
        <dbReference type="EMBL" id="KAF4358381.1"/>
    </source>
</evidence>